<reference evidence="10 11" key="1">
    <citation type="submission" date="2024-01" db="EMBL/GenBank/DDBJ databases">
        <title>Genome mining of biosynthetic gene clusters to explore secondary metabolites of Streptomyces sp.</title>
        <authorList>
            <person name="Baig A."/>
            <person name="Ajitkumar Shintre N."/>
            <person name="Kumar H."/>
            <person name="Anbarasu A."/>
            <person name="Ramaiah S."/>
        </authorList>
    </citation>
    <scope>NUCLEOTIDE SEQUENCE [LARGE SCALE GENOMIC DNA]</scope>
    <source>
        <strain evidence="10 11">A03</strain>
    </source>
</reference>
<keyword evidence="11" id="KW-1185">Reference proteome</keyword>
<feature type="domain" description="Pycsar effector protein" evidence="9">
    <location>
        <begin position="24"/>
        <end position="188"/>
    </location>
</feature>
<keyword evidence="2" id="KW-1003">Cell membrane</keyword>
<evidence type="ECO:0000313" key="11">
    <source>
        <dbReference type="Proteomes" id="UP001585018"/>
    </source>
</evidence>
<dbReference type="EMBL" id="JAYMRR010000005">
    <property type="protein sequence ID" value="MFB8749508.1"/>
    <property type="molecule type" value="Genomic_DNA"/>
</dbReference>
<feature type="transmembrane region" description="Helical" evidence="8">
    <location>
        <begin position="172"/>
        <end position="192"/>
    </location>
</feature>
<evidence type="ECO:0000256" key="8">
    <source>
        <dbReference type="SAM" id="Phobius"/>
    </source>
</evidence>
<keyword evidence="7 8" id="KW-0472">Membrane</keyword>
<organism evidence="10 11">
    <name type="scientific">Streptomyces parvulus</name>
    <dbReference type="NCBI Taxonomy" id="146923"/>
    <lineage>
        <taxon>Bacteria</taxon>
        <taxon>Bacillati</taxon>
        <taxon>Actinomycetota</taxon>
        <taxon>Actinomycetes</taxon>
        <taxon>Kitasatosporales</taxon>
        <taxon>Streptomycetaceae</taxon>
        <taxon>Streptomyces</taxon>
    </lineage>
</organism>
<protein>
    <submittedName>
        <fullName evidence="10">Pycsar system effector family protein</fullName>
    </submittedName>
</protein>
<dbReference type="InterPro" id="IPR043760">
    <property type="entry name" value="PycTM_dom"/>
</dbReference>
<evidence type="ECO:0000313" key="10">
    <source>
        <dbReference type="EMBL" id="MFB8749508.1"/>
    </source>
</evidence>
<keyword evidence="5 8" id="KW-1133">Transmembrane helix</keyword>
<accession>A0ABV5D9W1</accession>
<keyword evidence="4" id="KW-0547">Nucleotide-binding</keyword>
<feature type="transmembrane region" description="Helical" evidence="8">
    <location>
        <begin position="78"/>
        <end position="101"/>
    </location>
</feature>
<evidence type="ECO:0000256" key="5">
    <source>
        <dbReference type="ARBA" id="ARBA00022989"/>
    </source>
</evidence>
<dbReference type="Pfam" id="PF18967">
    <property type="entry name" value="PycTM"/>
    <property type="match status" value="1"/>
</dbReference>
<evidence type="ECO:0000256" key="4">
    <source>
        <dbReference type="ARBA" id="ARBA00022741"/>
    </source>
</evidence>
<gene>
    <name evidence="10" type="ORF">VSS30_11940</name>
</gene>
<evidence type="ECO:0000256" key="7">
    <source>
        <dbReference type="ARBA" id="ARBA00023136"/>
    </source>
</evidence>
<name>A0ABV5D9W1_9ACTN</name>
<evidence type="ECO:0000256" key="6">
    <source>
        <dbReference type="ARBA" id="ARBA00023118"/>
    </source>
</evidence>
<comment type="caution">
    <text evidence="10">The sequence shown here is derived from an EMBL/GenBank/DDBJ whole genome shotgun (WGS) entry which is preliminary data.</text>
</comment>
<evidence type="ECO:0000256" key="1">
    <source>
        <dbReference type="ARBA" id="ARBA00004236"/>
    </source>
</evidence>
<dbReference type="RefSeq" id="WP_351938488.1">
    <property type="nucleotide sequence ID" value="NZ_JAYMRR010000005.1"/>
</dbReference>
<evidence type="ECO:0000256" key="3">
    <source>
        <dbReference type="ARBA" id="ARBA00022692"/>
    </source>
</evidence>
<comment type="subcellular location">
    <subcellularLocation>
        <location evidence="1">Cell membrane</location>
    </subcellularLocation>
</comment>
<proteinExistence type="predicted"/>
<keyword evidence="3 8" id="KW-0812">Transmembrane</keyword>
<evidence type="ECO:0000259" key="9">
    <source>
        <dbReference type="Pfam" id="PF18967"/>
    </source>
</evidence>
<evidence type="ECO:0000256" key="2">
    <source>
        <dbReference type="ARBA" id="ARBA00022475"/>
    </source>
</evidence>
<dbReference type="Proteomes" id="UP001585018">
    <property type="component" value="Unassembled WGS sequence"/>
</dbReference>
<sequence>MADDADTGCVSRPSDRADVPQLAHADRLLGEVREEIVRADAKAATLLSAAGVVVGVFLAGALAGQWSPRSLTVPAQTVWWLSAGVGTGGVALLGLAVMPVVTSSQRAAESAQATPLPPGARFFGDVVALTDVSELREAVAIQAEDPLTRSLHQLWELSHVVQRKYWRIRAGLMGLACALAGFAGVLGLQSIFG</sequence>
<feature type="transmembrane region" description="Helical" evidence="8">
    <location>
        <begin position="43"/>
        <end position="66"/>
    </location>
</feature>
<keyword evidence="6" id="KW-0051">Antiviral defense</keyword>